<evidence type="ECO:0000259" key="8">
    <source>
        <dbReference type="PROSITE" id="PS50237"/>
    </source>
</evidence>
<dbReference type="STRING" id="164328.H3GWW6"/>
<evidence type="ECO:0000256" key="1">
    <source>
        <dbReference type="ARBA" id="ARBA00000885"/>
    </source>
</evidence>
<name>H3GWW6_PHYRM</name>
<dbReference type="Gene3D" id="3.90.1750.10">
    <property type="entry name" value="Hect, E3 ligase catalytic domains"/>
    <property type="match status" value="1"/>
</dbReference>
<dbReference type="VEuPathDB" id="FungiDB:KRP22_12167"/>
<evidence type="ECO:0000256" key="7">
    <source>
        <dbReference type="SAM" id="Phobius"/>
    </source>
</evidence>
<feature type="domain" description="HECT" evidence="8">
    <location>
        <begin position="203"/>
        <end position="539"/>
    </location>
</feature>
<dbReference type="InParanoid" id="H3GWW6"/>
<dbReference type="PANTHER" id="PTHR11254:SF440">
    <property type="entry name" value="E3 UBIQUITIN-PROTEIN LIGASE NEDD-4"/>
    <property type="match status" value="1"/>
</dbReference>
<comment type="pathway">
    <text evidence="2">Protein modification; protein ubiquitination.</text>
</comment>
<evidence type="ECO:0000256" key="2">
    <source>
        <dbReference type="ARBA" id="ARBA00004906"/>
    </source>
</evidence>
<keyword evidence="10" id="KW-1185">Reference proteome</keyword>
<dbReference type="SUPFAM" id="SSF56204">
    <property type="entry name" value="Hect, E3 ligase catalytic domain"/>
    <property type="match status" value="1"/>
</dbReference>
<dbReference type="CDD" id="cd00078">
    <property type="entry name" value="HECTc"/>
    <property type="match status" value="1"/>
</dbReference>
<reference evidence="9" key="2">
    <citation type="submission" date="2015-06" db="UniProtKB">
        <authorList>
            <consortium name="EnsemblProtists"/>
        </authorList>
    </citation>
    <scope>IDENTIFICATION</scope>
    <source>
        <strain evidence="9">Pr102</strain>
    </source>
</reference>
<evidence type="ECO:0000256" key="5">
    <source>
        <dbReference type="ARBA" id="ARBA00022786"/>
    </source>
</evidence>
<dbReference type="EC" id="2.3.2.26" evidence="3"/>
<protein>
    <recommendedName>
        <fullName evidence="3">HECT-type E3 ubiquitin transferase</fullName>
        <ecNumber evidence="3">2.3.2.26</ecNumber>
    </recommendedName>
</protein>
<dbReference type="EnsemblProtists" id="Phyra82022">
    <property type="protein sequence ID" value="Phyra82022"/>
    <property type="gene ID" value="Phyra82022"/>
</dbReference>
<dbReference type="SMART" id="SM00119">
    <property type="entry name" value="HECTc"/>
    <property type="match status" value="1"/>
</dbReference>
<keyword evidence="5 6" id="KW-0833">Ubl conjugation pathway</keyword>
<dbReference type="VEuPathDB" id="FungiDB:KRP23_7065"/>
<evidence type="ECO:0000256" key="6">
    <source>
        <dbReference type="PROSITE-ProRule" id="PRU00104"/>
    </source>
</evidence>
<feature type="transmembrane region" description="Helical" evidence="7">
    <location>
        <begin position="6"/>
        <end position="24"/>
    </location>
</feature>
<evidence type="ECO:0000256" key="4">
    <source>
        <dbReference type="ARBA" id="ARBA00022679"/>
    </source>
</evidence>
<sequence>MADVIVVLIVASQVALYLIVAYIFRKLQRKYRERSYSELQQALIARDDATGEHRIDVATLEISGKKPSYRSTSAGKYPGYVAVFKEGGGKDGREMETEVDVIPDGEPGSVTRKLEHETKLMKIQTVAADEADALAFATGPPSSRNVDVKGLLNLSREDFPTKFAHFVACTSTLIVPPQLEVLKLFLRREHVVEESMEYLCCMDDNDTHSVVRIDFAAETAVDAGGVHREWFALVTELVIDPSLGVFTCTNHAAQTYFFNVNSRQAIGEEHLAYFFAVGRLVGRALLEGEVVGFHFAPALLKLILGIPFTFRDYGDLDPVTYKSLLWMLEHDGAATLGLDFTTTRRDASGTMVTVDLVSNGGEIPVTDENKHEFAEWWLHYHFLESVSSQLYVFLKGLYQVIPRQILMLFDVEEFDYVLCGCDSIDVTDWEAHTRCSKNLTGTRVLRWFWELVRDMNLECRRRLLQFATGCSRVPIGGFRHLTSHDGQICPFTLKGVHSPYIRSHACFNRLDVPLASSRAELKEVLHATLNTETYGFTTA</sequence>
<keyword evidence="7" id="KW-1133">Transmembrane helix</keyword>
<dbReference type="InterPro" id="IPR050409">
    <property type="entry name" value="E3_ubiq-protein_ligase"/>
</dbReference>
<dbReference type="Gene3D" id="3.30.2410.10">
    <property type="entry name" value="Hect, E3 ligase catalytic domain"/>
    <property type="match status" value="1"/>
</dbReference>
<keyword evidence="4" id="KW-0808">Transferase</keyword>
<evidence type="ECO:0000313" key="9">
    <source>
        <dbReference type="EnsemblProtists" id="Phyra82022"/>
    </source>
</evidence>
<dbReference type="InterPro" id="IPR000569">
    <property type="entry name" value="HECT_dom"/>
</dbReference>
<dbReference type="GO" id="GO:0061630">
    <property type="term" value="F:ubiquitin protein ligase activity"/>
    <property type="evidence" value="ECO:0000318"/>
    <property type="project" value="GO_Central"/>
</dbReference>
<dbReference type="eggNOG" id="KOG0940">
    <property type="taxonomic scope" value="Eukaryota"/>
</dbReference>
<dbReference type="Pfam" id="PF00632">
    <property type="entry name" value="HECT"/>
    <property type="match status" value="1"/>
</dbReference>
<dbReference type="GO" id="GO:0006511">
    <property type="term" value="P:ubiquitin-dependent protein catabolic process"/>
    <property type="evidence" value="ECO:0000318"/>
    <property type="project" value="GO_Central"/>
</dbReference>
<dbReference type="FunFam" id="3.30.2410.10:FF:000009">
    <property type="entry name" value="Probable E3 ubiquitin-protein ligase HECTD2"/>
    <property type="match status" value="1"/>
</dbReference>
<dbReference type="InterPro" id="IPR035983">
    <property type="entry name" value="Hect_E3_ubiquitin_ligase"/>
</dbReference>
<reference evidence="10" key="1">
    <citation type="journal article" date="2006" name="Science">
        <title>Phytophthora genome sequences uncover evolutionary origins and mechanisms of pathogenesis.</title>
        <authorList>
            <person name="Tyler B.M."/>
            <person name="Tripathy S."/>
            <person name="Zhang X."/>
            <person name="Dehal P."/>
            <person name="Jiang R.H."/>
            <person name="Aerts A."/>
            <person name="Arredondo F.D."/>
            <person name="Baxter L."/>
            <person name="Bensasson D."/>
            <person name="Beynon J.L."/>
            <person name="Chapman J."/>
            <person name="Damasceno C.M."/>
            <person name="Dorrance A.E."/>
            <person name="Dou D."/>
            <person name="Dickerman A.W."/>
            <person name="Dubchak I.L."/>
            <person name="Garbelotto M."/>
            <person name="Gijzen M."/>
            <person name="Gordon S.G."/>
            <person name="Govers F."/>
            <person name="Grunwald N.J."/>
            <person name="Huang W."/>
            <person name="Ivors K.L."/>
            <person name="Jones R.W."/>
            <person name="Kamoun S."/>
            <person name="Krampis K."/>
            <person name="Lamour K.H."/>
            <person name="Lee M.K."/>
            <person name="McDonald W.H."/>
            <person name="Medina M."/>
            <person name="Meijer H.J."/>
            <person name="Nordberg E.K."/>
            <person name="Maclean D.J."/>
            <person name="Ospina-Giraldo M.D."/>
            <person name="Morris P.F."/>
            <person name="Phuntumart V."/>
            <person name="Putnam N.H."/>
            <person name="Rash S."/>
            <person name="Rose J.K."/>
            <person name="Sakihama Y."/>
            <person name="Salamov A.A."/>
            <person name="Savidor A."/>
            <person name="Scheuring C.F."/>
            <person name="Smith B.M."/>
            <person name="Sobral B.W."/>
            <person name="Terry A."/>
            <person name="Torto-Alalibo T.A."/>
            <person name="Win J."/>
            <person name="Xu Z."/>
            <person name="Zhang H."/>
            <person name="Grigoriev I.V."/>
            <person name="Rokhsar D.S."/>
            <person name="Boore J.L."/>
        </authorList>
    </citation>
    <scope>NUCLEOTIDE SEQUENCE [LARGE SCALE GENOMIC DNA]</scope>
    <source>
        <strain evidence="10">Pr102</strain>
    </source>
</reference>
<evidence type="ECO:0000256" key="3">
    <source>
        <dbReference type="ARBA" id="ARBA00012485"/>
    </source>
</evidence>
<dbReference type="Gene3D" id="3.30.2160.10">
    <property type="entry name" value="Hect, E3 ligase catalytic domain"/>
    <property type="match status" value="1"/>
</dbReference>
<evidence type="ECO:0000313" key="10">
    <source>
        <dbReference type="Proteomes" id="UP000005238"/>
    </source>
</evidence>
<accession>H3GWW6</accession>
<proteinExistence type="predicted"/>
<organism evidence="9 10">
    <name type="scientific">Phytophthora ramorum</name>
    <name type="common">Sudden oak death agent</name>
    <dbReference type="NCBI Taxonomy" id="164328"/>
    <lineage>
        <taxon>Eukaryota</taxon>
        <taxon>Sar</taxon>
        <taxon>Stramenopiles</taxon>
        <taxon>Oomycota</taxon>
        <taxon>Peronosporomycetes</taxon>
        <taxon>Peronosporales</taxon>
        <taxon>Peronosporaceae</taxon>
        <taxon>Phytophthora</taxon>
    </lineage>
</organism>
<dbReference type="EMBL" id="DS566063">
    <property type="status" value="NOT_ANNOTATED_CDS"/>
    <property type="molecule type" value="Genomic_DNA"/>
</dbReference>
<comment type="catalytic activity">
    <reaction evidence="1">
        <text>S-ubiquitinyl-[E2 ubiquitin-conjugating enzyme]-L-cysteine + [acceptor protein]-L-lysine = [E2 ubiquitin-conjugating enzyme]-L-cysteine + N(6)-ubiquitinyl-[acceptor protein]-L-lysine.</text>
        <dbReference type="EC" id="2.3.2.26"/>
    </reaction>
</comment>
<dbReference type="PROSITE" id="PS50237">
    <property type="entry name" value="HECT"/>
    <property type="match status" value="1"/>
</dbReference>
<dbReference type="HOGENOM" id="CLU_002173_10_0_1"/>
<feature type="active site" description="Glycyl thioester intermediate" evidence="6">
    <location>
        <position position="506"/>
    </location>
</feature>
<dbReference type="Proteomes" id="UP000005238">
    <property type="component" value="Unassembled WGS sequence"/>
</dbReference>
<dbReference type="AlphaFoldDB" id="H3GWW6"/>
<dbReference type="PANTHER" id="PTHR11254">
    <property type="entry name" value="HECT DOMAIN UBIQUITIN-PROTEIN LIGASE"/>
    <property type="match status" value="1"/>
</dbReference>
<keyword evidence="7" id="KW-0812">Transmembrane</keyword>
<dbReference type="GO" id="GO:0005737">
    <property type="term" value="C:cytoplasm"/>
    <property type="evidence" value="ECO:0000318"/>
    <property type="project" value="GO_Central"/>
</dbReference>
<keyword evidence="7" id="KW-0472">Membrane</keyword>